<organism evidence="1 2">
    <name type="scientific">Sandaracinus amylolyticus</name>
    <dbReference type="NCBI Taxonomy" id="927083"/>
    <lineage>
        <taxon>Bacteria</taxon>
        <taxon>Pseudomonadati</taxon>
        <taxon>Myxococcota</taxon>
        <taxon>Polyangia</taxon>
        <taxon>Polyangiales</taxon>
        <taxon>Sandaracinaceae</taxon>
        <taxon>Sandaracinus</taxon>
    </lineage>
</organism>
<dbReference type="RefSeq" id="WP_053238264.1">
    <property type="nucleotide sequence ID" value="NZ_CP011125.1"/>
</dbReference>
<keyword evidence="2" id="KW-1185">Reference proteome</keyword>
<dbReference type="Proteomes" id="UP000034883">
    <property type="component" value="Chromosome"/>
</dbReference>
<dbReference type="AlphaFoldDB" id="A0A0F6WA92"/>
<sequence length="304" mass="32661">MARWDRFVCVDWSKELAGRRAWVAEVGMRRIAPLDDVTPTLDGLLGFARALPGRTVIGIDAALGVPRGYLEGARAAVPAWREANDFLTWLVLACEAPSFAREASSAAAWRHDRPFIAVPAGKGSLDAFWARAGGRLLRDIDVATDAKSPFVVSGVPGTVGSGTRVLWAELARMLSGTCDFAVTPFDGALDAIARKIAIAEIYPRVCYALALAPELPAPISRLAKTSREVREQAITTLTSAAWVRDHDVSLRELELALARESEDDFDALMSAAGLLRCVLEGRALESGRDPVEGGILGLPSVRLT</sequence>
<reference evidence="1 2" key="1">
    <citation type="submission" date="2015-03" db="EMBL/GenBank/DDBJ databases">
        <title>Genome assembly of Sandaracinus amylolyticus DSM 53668.</title>
        <authorList>
            <person name="Sharma G."/>
            <person name="Subramanian S."/>
        </authorList>
    </citation>
    <scope>NUCLEOTIDE SEQUENCE [LARGE SCALE GENOMIC DNA]</scope>
    <source>
        <strain evidence="1 2">DSM 53668</strain>
    </source>
</reference>
<evidence type="ECO:0000313" key="1">
    <source>
        <dbReference type="EMBL" id="AKF11392.1"/>
    </source>
</evidence>
<gene>
    <name evidence="1" type="ORF">DB32_008541</name>
</gene>
<dbReference type="STRING" id="927083.DB32_008541"/>
<protein>
    <recommendedName>
        <fullName evidence="3">DUF429 domain-containing protein</fullName>
    </recommendedName>
</protein>
<evidence type="ECO:0000313" key="2">
    <source>
        <dbReference type="Proteomes" id="UP000034883"/>
    </source>
</evidence>
<dbReference type="EMBL" id="CP011125">
    <property type="protein sequence ID" value="AKF11392.1"/>
    <property type="molecule type" value="Genomic_DNA"/>
</dbReference>
<proteinExistence type="predicted"/>
<evidence type="ECO:0008006" key="3">
    <source>
        <dbReference type="Google" id="ProtNLM"/>
    </source>
</evidence>
<accession>A0A0F6WA92</accession>
<name>A0A0F6WA92_9BACT</name>
<dbReference type="KEGG" id="samy:DB32_008541"/>